<evidence type="ECO:0000256" key="8">
    <source>
        <dbReference type="SAM" id="Phobius"/>
    </source>
</evidence>
<dbReference type="Proteomes" id="UP000549394">
    <property type="component" value="Unassembled WGS sequence"/>
</dbReference>
<dbReference type="PANTHER" id="PTHR11706">
    <property type="entry name" value="SOLUTE CARRIER PROTEIN FAMILY 11 MEMBER"/>
    <property type="match status" value="1"/>
</dbReference>
<feature type="transmembrane region" description="Helical" evidence="8">
    <location>
        <begin position="416"/>
        <end position="434"/>
    </location>
</feature>
<protein>
    <submittedName>
        <fullName evidence="9">DgyrCDS5371</fullName>
    </submittedName>
</protein>
<evidence type="ECO:0000256" key="5">
    <source>
        <dbReference type="ARBA" id="ARBA00022989"/>
    </source>
</evidence>
<comment type="caution">
    <text evidence="9">The sequence shown here is derived from an EMBL/GenBank/DDBJ whole genome shotgun (WGS) entry which is preliminary data.</text>
</comment>
<name>A0A7I8VM15_9ANNE</name>
<proteinExistence type="inferred from homology"/>
<feature type="transmembrane region" description="Helical" evidence="8">
    <location>
        <begin position="241"/>
        <end position="260"/>
    </location>
</feature>
<dbReference type="AlphaFoldDB" id="A0A7I8VM15"/>
<keyword evidence="4 8" id="KW-0812">Transmembrane</keyword>
<dbReference type="HAMAP" id="MF_00221">
    <property type="entry name" value="NRAMP"/>
    <property type="match status" value="1"/>
</dbReference>
<dbReference type="GO" id="GO:0015086">
    <property type="term" value="F:cadmium ion transmembrane transporter activity"/>
    <property type="evidence" value="ECO:0007669"/>
    <property type="project" value="TreeGrafter"/>
</dbReference>
<evidence type="ECO:0000256" key="3">
    <source>
        <dbReference type="ARBA" id="ARBA00022448"/>
    </source>
</evidence>
<gene>
    <name evidence="9" type="ORF">DGYR_LOCUS5117</name>
</gene>
<dbReference type="GO" id="GO:0010008">
    <property type="term" value="C:endosome membrane"/>
    <property type="evidence" value="ECO:0007669"/>
    <property type="project" value="TreeGrafter"/>
</dbReference>
<feature type="transmembrane region" description="Helical" evidence="8">
    <location>
        <begin position="480"/>
        <end position="507"/>
    </location>
</feature>
<dbReference type="NCBIfam" id="TIGR01197">
    <property type="entry name" value="nramp"/>
    <property type="match status" value="1"/>
</dbReference>
<dbReference type="InterPro" id="IPR001046">
    <property type="entry name" value="NRAMP_fam"/>
</dbReference>
<feature type="compositionally biased region" description="Pro residues" evidence="7">
    <location>
        <begin position="545"/>
        <end position="555"/>
    </location>
</feature>
<dbReference type="GO" id="GO:0005381">
    <property type="term" value="F:iron ion transmembrane transporter activity"/>
    <property type="evidence" value="ECO:0007669"/>
    <property type="project" value="TreeGrafter"/>
</dbReference>
<feature type="transmembrane region" description="Helical" evidence="8">
    <location>
        <begin position="385"/>
        <end position="404"/>
    </location>
</feature>
<dbReference type="PRINTS" id="PR00447">
    <property type="entry name" value="NATRESASSCMP"/>
</dbReference>
<evidence type="ECO:0000256" key="7">
    <source>
        <dbReference type="SAM" id="MobiDB-lite"/>
    </source>
</evidence>
<feature type="compositionally biased region" description="Basic and acidic residues" evidence="7">
    <location>
        <begin position="24"/>
        <end position="33"/>
    </location>
</feature>
<feature type="region of interest" description="Disordered" evidence="7">
    <location>
        <begin position="540"/>
        <end position="594"/>
    </location>
</feature>
<evidence type="ECO:0000256" key="6">
    <source>
        <dbReference type="ARBA" id="ARBA00023136"/>
    </source>
</evidence>
<dbReference type="PANTHER" id="PTHR11706:SF33">
    <property type="entry name" value="NATURAL RESISTANCE-ASSOCIATED MACROPHAGE PROTEIN 2"/>
    <property type="match status" value="1"/>
</dbReference>
<comment type="subcellular location">
    <subcellularLocation>
        <location evidence="1">Membrane</location>
        <topology evidence="1">Multi-pass membrane protein</topology>
    </subcellularLocation>
</comment>
<evidence type="ECO:0000313" key="9">
    <source>
        <dbReference type="EMBL" id="CAD5116492.1"/>
    </source>
</evidence>
<comment type="similarity">
    <text evidence="2">Belongs to the NRAMP family.</text>
</comment>
<feature type="compositionally biased region" description="Polar residues" evidence="7">
    <location>
        <begin position="12"/>
        <end position="22"/>
    </location>
</feature>
<evidence type="ECO:0000256" key="1">
    <source>
        <dbReference type="ARBA" id="ARBA00004141"/>
    </source>
</evidence>
<reference evidence="9 10" key="1">
    <citation type="submission" date="2020-08" db="EMBL/GenBank/DDBJ databases">
        <authorList>
            <person name="Hejnol A."/>
        </authorList>
    </citation>
    <scope>NUCLEOTIDE SEQUENCE [LARGE SCALE GENOMIC DNA]</scope>
</reference>
<keyword evidence="3" id="KW-0813">Transport</keyword>
<evidence type="ECO:0000256" key="4">
    <source>
        <dbReference type="ARBA" id="ARBA00022692"/>
    </source>
</evidence>
<feature type="transmembrane region" description="Helical" evidence="8">
    <location>
        <begin position="165"/>
        <end position="184"/>
    </location>
</feature>
<dbReference type="OrthoDB" id="409173at2759"/>
<feature type="compositionally biased region" description="Basic and acidic residues" evidence="7">
    <location>
        <begin position="583"/>
        <end position="594"/>
    </location>
</feature>
<dbReference type="Pfam" id="PF01566">
    <property type="entry name" value="Nramp"/>
    <property type="match status" value="1"/>
</dbReference>
<dbReference type="NCBIfam" id="NF037982">
    <property type="entry name" value="Nramp_1"/>
    <property type="match status" value="1"/>
</dbReference>
<dbReference type="EMBL" id="CAJFCJ010000006">
    <property type="protein sequence ID" value="CAD5116492.1"/>
    <property type="molecule type" value="Genomic_DNA"/>
</dbReference>
<organism evidence="9 10">
    <name type="scientific">Dimorphilus gyrociliatus</name>
    <dbReference type="NCBI Taxonomy" id="2664684"/>
    <lineage>
        <taxon>Eukaryota</taxon>
        <taxon>Metazoa</taxon>
        <taxon>Spiralia</taxon>
        <taxon>Lophotrochozoa</taxon>
        <taxon>Annelida</taxon>
        <taxon>Polychaeta</taxon>
        <taxon>Polychaeta incertae sedis</taxon>
        <taxon>Dinophilidae</taxon>
        <taxon>Dimorphilus</taxon>
    </lineage>
</organism>
<dbReference type="GO" id="GO:0005886">
    <property type="term" value="C:plasma membrane"/>
    <property type="evidence" value="ECO:0007669"/>
    <property type="project" value="TreeGrafter"/>
</dbReference>
<feature type="transmembrane region" description="Helical" evidence="8">
    <location>
        <begin position="90"/>
        <end position="112"/>
    </location>
</feature>
<keyword evidence="6 8" id="KW-0472">Membrane</keyword>
<dbReference type="GO" id="GO:0005384">
    <property type="term" value="F:manganese ion transmembrane transporter activity"/>
    <property type="evidence" value="ECO:0007669"/>
    <property type="project" value="TreeGrafter"/>
</dbReference>
<keyword evidence="5 8" id="KW-1133">Transmembrane helix</keyword>
<feature type="transmembrane region" description="Helical" evidence="8">
    <location>
        <begin position="344"/>
        <end position="365"/>
    </location>
</feature>
<evidence type="ECO:0000313" key="10">
    <source>
        <dbReference type="Proteomes" id="UP000549394"/>
    </source>
</evidence>
<evidence type="ECO:0000256" key="2">
    <source>
        <dbReference type="ARBA" id="ARBA00006670"/>
    </source>
</evidence>
<sequence length="594" mass="65961">MVDRANVISISNEARPSQQEEASAQERSDQDTSTYFDERITIPDADSTKFSFRKLWAFTGPGFLMSIAYLDPGNIESDLQAGAAAKFKLIWVLLMAHVLGLLMQRLAARLGVVSGMHLAEVSYCHYPKVPRLILWLMVEIAIIGSDMQEVIGTAIAFYLLSNGKIPLYGGVLITIADTFTFLFLDKYGLRKLEGFFGALITVMAVTFGYQYIVAKPDQGELLKGMFFPYCRNCDSNALKQAVGIIGAVIMPHNIYLHSALVKSREVDRSKKVQVSEANRYLFLESGIALFVSFLINLFVTAVFAEGFYGKNSTEIFESCIKQGNPHASVFNGVFLGCRYGQAAMYIWAIGILAAGQSSTMTGTYAGQFVMEGFLNLKWARWKRVLLTRSIAIVPTILLAAFEGITQLTSLNDSMNVLMSLQLPFALLPILTFTSSKSVMSSFKNSWLSKILTIVLTITVMAINLYFAIDSIKSIRVHHWALYTLIGILIFLYCGFIFYLAWFCIVALGAQQFDKLKCCPNALGNSYKLFEGSELLDREDSELEPSTPPLVYPPSPQSISSNDSAASTDAMIRTNKRAYGTRPPSEKYLHTSEIK</sequence>
<keyword evidence="10" id="KW-1185">Reference proteome</keyword>
<feature type="region of interest" description="Disordered" evidence="7">
    <location>
        <begin position="12"/>
        <end position="33"/>
    </location>
</feature>
<feature type="transmembrane region" description="Helical" evidence="8">
    <location>
        <begin position="196"/>
        <end position="214"/>
    </location>
</feature>
<feature type="transmembrane region" description="Helical" evidence="8">
    <location>
        <begin position="446"/>
        <end position="468"/>
    </location>
</feature>
<accession>A0A7I8VM15</accession>
<feature type="transmembrane region" description="Helical" evidence="8">
    <location>
        <begin position="281"/>
        <end position="304"/>
    </location>
</feature>